<evidence type="ECO:0000256" key="4">
    <source>
        <dbReference type="ARBA" id="ARBA00023136"/>
    </source>
</evidence>
<keyword evidence="3 5" id="KW-1133">Transmembrane helix</keyword>
<protein>
    <recommendedName>
        <fullName evidence="8">YhgE/Pip domain-containing protein</fullName>
    </recommendedName>
</protein>
<dbReference type="PANTHER" id="PTHR43077">
    <property type="entry name" value="TRANSPORT PERMEASE YVFS-RELATED"/>
    <property type="match status" value="1"/>
</dbReference>
<keyword evidence="2 5" id="KW-0812">Transmembrane</keyword>
<dbReference type="InterPro" id="IPR051328">
    <property type="entry name" value="T7SS_ABC-Transporter"/>
</dbReference>
<sequence length="689" mass="67062">MNAIEPATPSRRITWFTLLGLVLVPAAIGGLLLWGLWDPTTRLGQVTAAVVNLDDGTEIDGQQVPLGRQLAAGLVTAEESNFTWVITDEEDAADGLDSGAYATVVTIPEDFSMRALSFTGDAAEAVQASLDVETTDRSRLVDGAISATITSTATTLFNRESATTYVEGLLGGFTTLNDELGTAADGAGELADGQQQLADGASGLADGLGGLSTGTDGLADGLGTLATGTAGLADGVDALADGAGQSAAGARELADGGRQVADGTAAFAGQLGQLADGASTAGDSARGAAQSTARIVGALQAFQGLEACDFASDPTCVQRLLAAVEGLPDPAILESLATDIATTDVALNGSSPLAPGQNVTGLVEGAGAAAAGAQQLATGASGVADGAAALADGLDGLATGASGAAAGAQQLADGSAASASGARELADGTSALADGGAGLADGARTAADGGATLADGLETAVSQIPTYTDEQAARLATAGVEPIEAEAPGTDLFGASGVPLFATIAIWLGALAAYLLLRPVTSHALASTRSSLRLALGGYLPGLAIGVVQGLALGAVMLPVLEVSAAASVGFLAFAALTGAAFAAVNQGLAGLLGGFGRFLSMLVAVVALAAGIVSTAPPVFDALLDVLPLNSAIDGMRAIADGSAGAGAAVAAMIAWLLLGIVLTVLAVARRRSAPLGSLRTRPVAVAG</sequence>
<accession>A0AA37UUH8</accession>
<evidence type="ECO:0000256" key="2">
    <source>
        <dbReference type="ARBA" id="ARBA00022692"/>
    </source>
</evidence>
<dbReference type="PANTHER" id="PTHR43077:SF10">
    <property type="entry name" value="TRANSPORT PERMEASE PROTEIN"/>
    <property type="match status" value="1"/>
</dbReference>
<feature type="transmembrane region" description="Helical" evidence="5">
    <location>
        <begin position="647"/>
        <end position="670"/>
    </location>
</feature>
<evidence type="ECO:0000256" key="1">
    <source>
        <dbReference type="ARBA" id="ARBA00004141"/>
    </source>
</evidence>
<feature type="transmembrane region" description="Helical" evidence="5">
    <location>
        <begin position="12"/>
        <end position="37"/>
    </location>
</feature>
<evidence type="ECO:0000313" key="7">
    <source>
        <dbReference type="Proteomes" id="UP001157160"/>
    </source>
</evidence>
<proteinExistence type="predicted"/>
<dbReference type="AlphaFoldDB" id="A0AA37UUH8"/>
<keyword evidence="4 5" id="KW-0472">Membrane</keyword>
<evidence type="ECO:0008006" key="8">
    <source>
        <dbReference type="Google" id="ProtNLM"/>
    </source>
</evidence>
<dbReference type="RefSeq" id="WP_284232212.1">
    <property type="nucleotide sequence ID" value="NZ_BSUL01000001.1"/>
</dbReference>
<dbReference type="InterPro" id="IPR017500">
    <property type="entry name" value="Phage_infect_YhgE_N"/>
</dbReference>
<dbReference type="InterPro" id="IPR011049">
    <property type="entry name" value="Serralysin-like_metalloprot_C"/>
</dbReference>
<feature type="transmembrane region" description="Helical" evidence="5">
    <location>
        <begin position="538"/>
        <end position="558"/>
    </location>
</feature>
<name>A0AA37UUH8_9MICO</name>
<dbReference type="Proteomes" id="UP001157160">
    <property type="component" value="Unassembled WGS sequence"/>
</dbReference>
<dbReference type="GO" id="GO:0016020">
    <property type="term" value="C:membrane"/>
    <property type="evidence" value="ECO:0007669"/>
    <property type="project" value="UniProtKB-SubCell"/>
</dbReference>
<evidence type="ECO:0000256" key="3">
    <source>
        <dbReference type="ARBA" id="ARBA00022989"/>
    </source>
</evidence>
<dbReference type="SUPFAM" id="SSF101967">
    <property type="entry name" value="Adhesin YadA, collagen-binding domain"/>
    <property type="match status" value="2"/>
</dbReference>
<organism evidence="6 7">
    <name type="scientific">Arenivirga flava</name>
    <dbReference type="NCBI Taxonomy" id="1930060"/>
    <lineage>
        <taxon>Bacteria</taxon>
        <taxon>Bacillati</taxon>
        <taxon>Actinomycetota</taxon>
        <taxon>Actinomycetes</taxon>
        <taxon>Micrococcales</taxon>
        <taxon>Microbacteriaceae</taxon>
        <taxon>Arenivirga</taxon>
    </lineage>
</organism>
<dbReference type="Gene3D" id="3.40.1710.10">
    <property type="entry name" value="abc type-2 transporter like domain"/>
    <property type="match status" value="1"/>
</dbReference>
<feature type="transmembrane region" description="Helical" evidence="5">
    <location>
        <begin position="564"/>
        <end position="585"/>
    </location>
</feature>
<comment type="caution">
    <text evidence="6">The sequence shown here is derived from an EMBL/GenBank/DDBJ whole genome shotgun (WGS) entry which is preliminary data.</text>
</comment>
<reference evidence="6 7" key="1">
    <citation type="journal article" date="2014" name="Int. J. Syst. Evol. Microbiol.">
        <title>Complete genome sequence of Corynebacterium casei LMG S-19264T (=DSM 44701T), isolated from a smear-ripened cheese.</title>
        <authorList>
            <consortium name="US DOE Joint Genome Institute (JGI-PGF)"/>
            <person name="Walter F."/>
            <person name="Albersmeier A."/>
            <person name="Kalinowski J."/>
            <person name="Ruckert C."/>
        </authorList>
    </citation>
    <scope>NUCLEOTIDE SEQUENCE [LARGE SCALE GENOMIC DNA]</scope>
    <source>
        <strain evidence="6 7">NBRC 112289</strain>
    </source>
</reference>
<keyword evidence="7" id="KW-1185">Reference proteome</keyword>
<evidence type="ECO:0000256" key="5">
    <source>
        <dbReference type="SAM" id="Phobius"/>
    </source>
</evidence>
<feature type="transmembrane region" description="Helical" evidence="5">
    <location>
        <begin position="492"/>
        <end position="517"/>
    </location>
</feature>
<feature type="transmembrane region" description="Helical" evidence="5">
    <location>
        <begin position="597"/>
        <end position="621"/>
    </location>
</feature>
<comment type="subcellular location">
    <subcellularLocation>
        <location evidence="1">Membrane</location>
        <topology evidence="1">Multi-pass membrane protein</topology>
    </subcellularLocation>
</comment>
<dbReference type="EMBL" id="BSUL01000001">
    <property type="protein sequence ID" value="GMA28747.1"/>
    <property type="molecule type" value="Genomic_DNA"/>
</dbReference>
<dbReference type="NCBIfam" id="TIGR03061">
    <property type="entry name" value="pip_yhgE_Nterm"/>
    <property type="match status" value="1"/>
</dbReference>
<gene>
    <name evidence="6" type="ORF">GCM10025874_20000</name>
</gene>
<evidence type="ECO:0000313" key="6">
    <source>
        <dbReference type="EMBL" id="GMA28747.1"/>
    </source>
</evidence>